<dbReference type="InterPro" id="IPR057309">
    <property type="entry name" value="PcsB_CC"/>
</dbReference>
<feature type="chain" id="PRO_5011685675" evidence="3">
    <location>
        <begin position="27"/>
        <end position="374"/>
    </location>
</feature>
<dbReference type="RefSeq" id="WP_177177642.1">
    <property type="nucleotide sequence ID" value="NZ_FNZK01000021.1"/>
</dbReference>
<dbReference type="InterPro" id="IPR011055">
    <property type="entry name" value="Dup_hybrid_motif"/>
</dbReference>
<feature type="signal peptide" evidence="3">
    <location>
        <begin position="1"/>
        <end position="26"/>
    </location>
</feature>
<evidence type="ECO:0000259" key="5">
    <source>
        <dbReference type="Pfam" id="PF24568"/>
    </source>
</evidence>
<dbReference type="Gene3D" id="2.70.70.10">
    <property type="entry name" value="Glucose Permease (Domain IIA)"/>
    <property type="match status" value="1"/>
</dbReference>
<evidence type="ECO:0000313" key="6">
    <source>
        <dbReference type="EMBL" id="SEJ87338.1"/>
    </source>
</evidence>
<organism evidence="6 7">
    <name type="scientific">Propionispira arboris</name>
    <dbReference type="NCBI Taxonomy" id="84035"/>
    <lineage>
        <taxon>Bacteria</taxon>
        <taxon>Bacillati</taxon>
        <taxon>Bacillota</taxon>
        <taxon>Negativicutes</taxon>
        <taxon>Selenomonadales</taxon>
        <taxon>Selenomonadaceae</taxon>
        <taxon>Propionispira</taxon>
    </lineage>
</organism>
<dbReference type="AlphaFoldDB" id="A0A1H7CCF5"/>
<feature type="domain" description="M23ase beta-sheet core" evidence="4">
    <location>
        <begin position="276"/>
        <end position="370"/>
    </location>
</feature>
<dbReference type="FunFam" id="2.70.70.10:FF:000006">
    <property type="entry name" value="M23 family peptidase"/>
    <property type="match status" value="1"/>
</dbReference>
<reference evidence="6 7" key="1">
    <citation type="submission" date="2016-10" db="EMBL/GenBank/DDBJ databases">
        <authorList>
            <person name="de Groot N.N."/>
        </authorList>
    </citation>
    <scope>NUCLEOTIDE SEQUENCE [LARGE SCALE GENOMIC DNA]</scope>
    <source>
        <strain evidence="6 7">DSM 2179</strain>
    </source>
</reference>
<feature type="domain" description="Peptidoglycan hydrolase PcsB coiled-coil" evidence="5">
    <location>
        <begin position="97"/>
        <end position="168"/>
    </location>
</feature>
<evidence type="ECO:0000313" key="7">
    <source>
        <dbReference type="Proteomes" id="UP000199662"/>
    </source>
</evidence>
<evidence type="ECO:0000256" key="3">
    <source>
        <dbReference type="SAM" id="SignalP"/>
    </source>
</evidence>
<evidence type="ECO:0000259" key="4">
    <source>
        <dbReference type="Pfam" id="PF01551"/>
    </source>
</evidence>
<dbReference type="CDD" id="cd12797">
    <property type="entry name" value="M23_peptidase"/>
    <property type="match status" value="1"/>
</dbReference>
<dbReference type="InterPro" id="IPR050570">
    <property type="entry name" value="Cell_wall_metabolism_enzyme"/>
</dbReference>
<feature type="coiled-coil region" evidence="2">
    <location>
        <begin position="26"/>
        <end position="95"/>
    </location>
</feature>
<dbReference type="GO" id="GO:0004222">
    <property type="term" value="F:metalloendopeptidase activity"/>
    <property type="evidence" value="ECO:0007669"/>
    <property type="project" value="TreeGrafter"/>
</dbReference>
<dbReference type="Pfam" id="PF24568">
    <property type="entry name" value="CC_PcsB"/>
    <property type="match status" value="1"/>
</dbReference>
<sequence length="374" mass="41664">MREIKHYWLVLTAIVVLSSFSATVLAESLQDKLDTLQKQATDQKNKADSAGAEVNTISGQMRSLQADVDAAAAEYKEVKKKLNDTEAKMDQNKILLEKTEVDLKKKTTILDKRIRDIYINGQISYLDVLFGAKDFSDFMTRMDLLKRIMKYDYDLITKVQEEKALILDKKAELEKDHIVMEELEKAAKEKEQLVKESKAKKQKLLDKVMYDRDTAERAYQETIAASSEVEKLIRQSKYRGTGASHTSGGRMIWPLSGPITSEFGWRTHPIFGRQIFHSGLDIAGDYGDPILAADGGVVINAGWISGYGNTVIIDHGNGLNTLYGHCQSLNVSEGQTVSQGQVIAYVGSTGNSTGPHCHFEVDVNGKAVSPYDYL</sequence>
<accession>A0A1H7CCF5</accession>
<dbReference type="EMBL" id="FNZK01000021">
    <property type="protein sequence ID" value="SEJ87338.1"/>
    <property type="molecule type" value="Genomic_DNA"/>
</dbReference>
<dbReference type="SUPFAM" id="SSF51261">
    <property type="entry name" value="Duplicated hybrid motif"/>
    <property type="match status" value="1"/>
</dbReference>
<dbReference type="PANTHER" id="PTHR21666:SF270">
    <property type="entry name" value="MUREIN HYDROLASE ACTIVATOR ENVC"/>
    <property type="match status" value="1"/>
</dbReference>
<keyword evidence="2" id="KW-0175">Coiled coil</keyword>
<dbReference type="STRING" id="84035.SAMN05660742_1219"/>
<evidence type="ECO:0000256" key="1">
    <source>
        <dbReference type="ARBA" id="ARBA00022729"/>
    </source>
</evidence>
<dbReference type="PANTHER" id="PTHR21666">
    <property type="entry name" value="PEPTIDASE-RELATED"/>
    <property type="match status" value="1"/>
</dbReference>
<name>A0A1H7CCF5_9FIRM</name>
<feature type="coiled-coil region" evidence="2">
    <location>
        <begin position="156"/>
        <end position="207"/>
    </location>
</feature>
<evidence type="ECO:0000256" key="2">
    <source>
        <dbReference type="SAM" id="Coils"/>
    </source>
</evidence>
<dbReference type="Proteomes" id="UP000199662">
    <property type="component" value="Unassembled WGS sequence"/>
</dbReference>
<keyword evidence="1 3" id="KW-0732">Signal</keyword>
<dbReference type="Gene3D" id="6.10.250.3150">
    <property type="match status" value="1"/>
</dbReference>
<proteinExistence type="predicted"/>
<gene>
    <name evidence="6" type="ORF">SAMN05660742_1219</name>
</gene>
<protein>
    <submittedName>
        <fullName evidence="6">Peptidase family M23</fullName>
    </submittedName>
</protein>
<keyword evidence="7" id="KW-1185">Reference proteome</keyword>
<dbReference type="InterPro" id="IPR016047">
    <property type="entry name" value="M23ase_b-sheet_dom"/>
</dbReference>
<dbReference type="Pfam" id="PF01551">
    <property type="entry name" value="Peptidase_M23"/>
    <property type="match status" value="1"/>
</dbReference>